<proteinExistence type="predicted"/>
<comment type="caution">
    <text evidence="2">The sequence shown here is derived from an EMBL/GenBank/DDBJ whole genome shotgun (WGS) entry which is preliminary data.</text>
</comment>
<keyword evidence="1" id="KW-0732">Signal</keyword>
<evidence type="ECO:0000256" key="1">
    <source>
        <dbReference type="SAM" id="SignalP"/>
    </source>
</evidence>
<name>A0ABW4VIK0_9BACT</name>
<dbReference type="EMBL" id="JBHUHR010000012">
    <property type="protein sequence ID" value="MFD2033899.1"/>
    <property type="molecule type" value="Genomic_DNA"/>
</dbReference>
<dbReference type="RefSeq" id="WP_376883631.1">
    <property type="nucleotide sequence ID" value="NZ_JBHUHR010000012.1"/>
</dbReference>
<dbReference type="Proteomes" id="UP001597361">
    <property type="component" value="Unassembled WGS sequence"/>
</dbReference>
<organism evidence="2 3">
    <name type="scientific">Belliella marina</name>
    <dbReference type="NCBI Taxonomy" id="1644146"/>
    <lineage>
        <taxon>Bacteria</taxon>
        <taxon>Pseudomonadati</taxon>
        <taxon>Bacteroidota</taxon>
        <taxon>Cytophagia</taxon>
        <taxon>Cytophagales</taxon>
        <taxon>Cyclobacteriaceae</taxon>
        <taxon>Belliella</taxon>
    </lineage>
</organism>
<accession>A0ABW4VIK0</accession>
<protein>
    <recommendedName>
        <fullName evidence="4">Transporter</fullName>
    </recommendedName>
</protein>
<gene>
    <name evidence="2" type="ORF">ACFSKL_03800</name>
</gene>
<evidence type="ECO:0008006" key="4">
    <source>
        <dbReference type="Google" id="ProtNLM"/>
    </source>
</evidence>
<sequence length="281" mass="32481">MRENKYITCLILLIFFLSGTIHAQNPWQQDKGEFLLSPYLSHYSASAFRNRDGDKVDFENQGQFVNYNPRLYFSMPINGYKVNLFGSLPWFFNQYEDNNLRQRNRDLGDIELGARFHLRKFKMHYLMASVTTFIPAYSNDQLPYTGFGRFGMEGRVILSGNSPWIGESNNFHKIELGYRYFFPSDPGQIRFFSSKGFKVVDKVVLLGELDAIFSFSNESEFFENNLQLVSDFSVIKASANIGYEFTPKFSLYGGLFHDVLNRNSGIGSGFQIFSVIRIDKK</sequence>
<feature type="chain" id="PRO_5046008361" description="Transporter" evidence="1">
    <location>
        <begin position="24"/>
        <end position="281"/>
    </location>
</feature>
<feature type="signal peptide" evidence="1">
    <location>
        <begin position="1"/>
        <end position="23"/>
    </location>
</feature>
<reference evidence="3" key="1">
    <citation type="journal article" date="2019" name="Int. J. Syst. Evol. Microbiol.">
        <title>The Global Catalogue of Microorganisms (GCM) 10K type strain sequencing project: providing services to taxonomists for standard genome sequencing and annotation.</title>
        <authorList>
            <consortium name="The Broad Institute Genomics Platform"/>
            <consortium name="The Broad Institute Genome Sequencing Center for Infectious Disease"/>
            <person name="Wu L."/>
            <person name="Ma J."/>
        </authorList>
    </citation>
    <scope>NUCLEOTIDE SEQUENCE [LARGE SCALE GENOMIC DNA]</scope>
    <source>
        <strain evidence="3">CGMCC 1.15180</strain>
    </source>
</reference>
<keyword evidence="3" id="KW-1185">Reference proteome</keyword>
<evidence type="ECO:0000313" key="2">
    <source>
        <dbReference type="EMBL" id="MFD2033899.1"/>
    </source>
</evidence>
<evidence type="ECO:0000313" key="3">
    <source>
        <dbReference type="Proteomes" id="UP001597361"/>
    </source>
</evidence>